<accession>A0A371F6T8</accession>
<dbReference type="EMBL" id="QJKJ01010323">
    <property type="protein sequence ID" value="RDX74018.1"/>
    <property type="molecule type" value="Genomic_DNA"/>
</dbReference>
<feature type="non-terminal residue" evidence="1">
    <location>
        <position position="1"/>
    </location>
</feature>
<reference evidence="1" key="1">
    <citation type="submission" date="2018-05" db="EMBL/GenBank/DDBJ databases">
        <title>Draft genome of Mucuna pruriens seed.</title>
        <authorList>
            <person name="Nnadi N.E."/>
            <person name="Vos R."/>
            <person name="Hasami M.H."/>
            <person name="Devisetty U.K."/>
            <person name="Aguiy J.C."/>
        </authorList>
    </citation>
    <scope>NUCLEOTIDE SEQUENCE [LARGE SCALE GENOMIC DNA]</scope>
    <source>
        <strain evidence="1">JCA_2017</strain>
    </source>
</reference>
<keyword evidence="2" id="KW-1185">Reference proteome</keyword>
<name>A0A371F6T8_MUCPR</name>
<evidence type="ECO:0000313" key="1">
    <source>
        <dbReference type="EMBL" id="RDX74018.1"/>
    </source>
</evidence>
<protein>
    <submittedName>
        <fullName evidence="1">Uncharacterized protein</fullName>
    </submittedName>
</protein>
<dbReference type="OrthoDB" id="1633836at2759"/>
<comment type="caution">
    <text evidence="1">The sequence shown here is derived from an EMBL/GenBank/DDBJ whole genome shotgun (WGS) entry which is preliminary data.</text>
</comment>
<gene>
    <name evidence="1" type="ORF">CR513_46287</name>
</gene>
<sequence length="75" mass="8806">MKYKKTHEIQEAGAYQILKKYMTHCLLNFSTSFSVHTMFSCDSSHVIISDTLLLKDNLTFETMSIQIVDRRIKQF</sequence>
<organism evidence="1 2">
    <name type="scientific">Mucuna pruriens</name>
    <name type="common">Velvet bean</name>
    <name type="synonym">Dolichos pruriens</name>
    <dbReference type="NCBI Taxonomy" id="157652"/>
    <lineage>
        <taxon>Eukaryota</taxon>
        <taxon>Viridiplantae</taxon>
        <taxon>Streptophyta</taxon>
        <taxon>Embryophyta</taxon>
        <taxon>Tracheophyta</taxon>
        <taxon>Spermatophyta</taxon>
        <taxon>Magnoliopsida</taxon>
        <taxon>eudicotyledons</taxon>
        <taxon>Gunneridae</taxon>
        <taxon>Pentapetalae</taxon>
        <taxon>rosids</taxon>
        <taxon>fabids</taxon>
        <taxon>Fabales</taxon>
        <taxon>Fabaceae</taxon>
        <taxon>Papilionoideae</taxon>
        <taxon>50 kb inversion clade</taxon>
        <taxon>NPAAA clade</taxon>
        <taxon>indigoferoid/millettioid clade</taxon>
        <taxon>Phaseoleae</taxon>
        <taxon>Mucuna</taxon>
    </lineage>
</organism>
<evidence type="ECO:0000313" key="2">
    <source>
        <dbReference type="Proteomes" id="UP000257109"/>
    </source>
</evidence>
<dbReference type="AlphaFoldDB" id="A0A371F6T8"/>
<dbReference type="Proteomes" id="UP000257109">
    <property type="component" value="Unassembled WGS sequence"/>
</dbReference>
<proteinExistence type="predicted"/>